<dbReference type="InterPro" id="IPR009056">
    <property type="entry name" value="Cyt_c-like_dom"/>
</dbReference>
<dbReference type="InterPro" id="IPR036909">
    <property type="entry name" value="Cyt_c-like_dom_sf"/>
</dbReference>
<dbReference type="Proteomes" id="UP000277145">
    <property type="component" value="Unassembled WGS sequence"/>
</dbReference>
<gene>
    <name evidence="6" type="ORF">D1H98_06035</name>
</gene>
<evidence type="ECO:0000313" key="6">
    <source>
        <dbReference type="EMBL" id="RJY34347.1"/>
    </source>
</evidence>
<evidence type="ECO:0000256" key="4">
    <source>
        <dbReference type="ARBA" id="ARBA00022982"/>
    </source>
</evidence>
<keyword evidence="2" id="KW-0349">Heme</keyword>
<dbReference type="AlphaFoldDB" id="A0A3A6VUF3"/>
<dbReference type="PROSITE" id="PS51007">
    <property type="entry name" value="CYTC"/>
    <property type="match status" value="1"/>
</dbReference>
<dbReference type="Gene3D" id="1.10.760.10">
    <property type="entry name" value="Cytochrome c-like domain"/>
    <property type="match status" value="1"/>
</dbReference>
<keyword evidence="3" id="KW-0479">Metal-binding</keyword>
<dbReference type="PANTHER" id="PTHR40942:SF2">
    <property type="entry name" value="CYTOCHROME-RELATED"/>
    <property type="match status" value="1"/>
</dbReference>
<dbReference type="Pfam" id="PF13442">
    <property type="entry name" value="Cytochrome_CBB3"/>
    <property type="match status" value="1"/>
</dbReference>
<dbReference type="InterPro" id="IPR002323">
    <property type="entry name" value="Cyt_CIE"/>
</dbReference>
<dbReference type="OMA" id="ERADHQG"/>
<dbReference type="SUPFAM" id="SSF46626">
    <property type="entry name" value="Cytochrome c"/>
    <property type="match status" value="1"/>
</dbReference>
<name>A0A3A6VUF3_LEGPN</name>
<keyword evidence="1" id="KW-0813">Transport</keyword>
<dbReference type="PANTHER" id="PTHR40942">
    <property type="match status" value="1"/>
</dbReference>
<organism evidence="6 7">
    <name type="scientific">Legionella pneumophila subsp. pneumophila</name>
    <dbReference type="NCBI Taxonomy" id="91891"/>
    <lineage>
        <taxon>Bacteria</taxon>
        <taxon>Pseudomonadati</taxon>
        <taxon>Pseudomonadota</taxon>
        <taxon>Gammaproteobacteria</taxon>
        <taxon>Legionellales</taxon>
        <taxon>Legionellaceae</taxon>
        <taxon>Legionella</taxon>
    </lineage>
</organism>
<dbReference type="GO" id="GO:0005506">
    <property type="term" value="F:iron ion binding"/>
    <property type="evidence" value="ECO:0007669"/>
    <property type="project" value="InterPro"/>
</dbReference>
<comment type="caution">
    <text evidence="6">The sequence shown here is derived from an EMBL/GenBank/DDBJ whole genome shotgun (WGS) entry which is preliminary data.</text>
</comment>
<evidence type="ECO:0000256" key="5">
    <source>
        <dbReference type="ARBA" id="ARBA00023004"/>
    </source>
</evidence>
<accession>A0A3A6VUF3</accession>
<evidence type="ECO:0000313" key="7">
    <source>
        <dbReference type="Proteomes" id="UP000277145"/>
    </source>
</evidence>
<keyword evidence="4" id="KW-0249">Electron transport</keyword>
<keyword evidence="5" id="KW-0408">Iron</keyword>
<reference evidence="6 7" key="1">
    <citation type="submission" date="2018-08" db="EMBL/GenBank/DDBJ databases">
        <title>Genome Sequences of Legionella pneumophila subsp. pneumophila Isolates, Recovered from a Drinking Water System in a Large Builging.</title>
        <authorList>
            <person name="Gomez-Alvarez V."/>
            <person name="Boczek L."/>
            <person name="King D."/>
            <person name="Pemberton A."/>
            <person name="Pfaller S."/>
            <person name="Rodgers M."/>
            <person name="Santodomingo J."/>
            <person name="Revetta R."/>
        </authorList>
    </citation>
    <scope>NUCLEOTIDE SEQUENCE [LARGE SCALE GENOMIC DNA]</scope>
    <source>
        <strain evidence="6 7">L01C.1</strain>
    </source>
</reference>
<evidence type="ECO:0000256" key="3">
    <source>
        <dbReference type="ARBA" id="ARBA00022723"/>
    </source>
</evidence>
<protein>
    <submittedName>
        <fullName evidence="6">Cytochrome c5 family protein</fullName>
    </submittedName>
</protein>
<evidence type="ECO:0000256" key="2">
    <source>
        <dbReference type="ARBA" id="ARBA00022617"/>
    </source>
</evidence>
<proteinExistence type="predicted"/>
<sequence>MIFKLTIRGRINMRLNIALILSFFSIMLFAMDEVDEQQILQRIQPVGKVRVQEEQGNNIEAGATKTTVVDSKSKKEPGQDIYDKYCSVCHRDGLAGAPKFQSEADWKPRLASKKIDDLLASAIKGLNAMPAKGTCMDCSDAELKAAIQYMLPKS</sequence>
<dbReference type="GO" id="GO:0020037">
    <property type="term" value="F:heme binding"/>
    <property type="evidence" value="ECO:0007669"/>
    <property type="project" value="InterPro"/>
</dbReference>
<dbReference type="PRINTS" id="PR00607">
    <property type="entry name" value="CYTCHROMECIE"/>
</dbReference>
<dbReference type="GO" id="GO:0009055">
    <property type="term" value="F:electron transfer activity"/>
    <property type="evidence" value="ECO:0007669"/>
    <property type="project" value="InterPro"/>
</dbReference>
<dbReference type="EMBL" id="QWDR01000001">
    <property type="protein sequence ID" value="RJY34347.1"/>
    <property type="molecule type" value="Genomic_DNA"/>
</dbReference>
<evidence type="ECO:0000256" key="1">
    <source>
        <dbReference type="ARBA" id="ARBA00022448"/>
    </source>
</evidence>